<evidence type="ECO:0000256" key="1">
    <source>
        <dbReference type="SAM" id="Phobius"/>
    </source>
</evidence>
<reference evidence="3 4" key="1">
    <citation type="submission" date="2016-10" db="EMBL/GenBank/DDBJ databases">
        <authorList>
            <person name="Cai Z."/>
        </authorList>
    </citation>
    <scope>NUCLEOTIDE SEQUENCE [LARGE SCALE GENOMIC DNA]</scope>
    <source>
        <strain evidence="3 4">CGMCC 1.10826</strain>
    </source>
</reference>
<sequence>MTAQDSVGARLAAVVEKDERLDGIVSRLTGPTQRLIASPGRRDLLLGKQLGHALHPILTDLPIGLWASSVVLDVTMPGSRPAARRLVGLGVLAAVPTAVTGWAEWARTGKREDRRTGVVHAAANGAAAVLFGGSYLARRSGRHGTGVVLSQLGTLALGAGGALGGHLAIGRKVGSSFS</sequence>
<dbReference type="Pfam" id="PF09990">
    <property type="entry name" value="DUF2231"/>
    <property type="match status" value="1"/>
</dbReference>
<feature type="transmembrane region" description="Helical" evidence="1">
    <location>
        <begin position="86"/>
        <end position="105"/>
    </location>
</feature>
<gene>
    <name evidence="3" type="ORF">SAMN05216184_101800</name>
</gene>
<keyword evidence="1" id="KW-1133">Transmembrane helix</keyword>
<feature type="domain" description="DUF2231" evidence="2">
    <location>
        <begin position="51"/>
        <end position="175"/>
    </location>
</feature>
<accession>A0A2Y9A024</accession>
<dbReference type="RefSeq" id="WP_110851234.1">
    <property type="nucleotide sequence ID" value="NZ_QKLZ01000001.1"/>
</dbReference>
<proteinExistence type="predicted"/>
<evidence type="ECO:0000313" key="4">
    <source>
        <dbReference type="Proteomes" id="UP000250222"/>
    </source>
</evidence>
<evidence type="ECO:0000259" key="2">
    <source>
        <dbReference type="Pfam" id="PF09990"/>
    </source>
</evidence>
<organism evidence="3 4">
    <name type="scientific">Georgenia satyanarayanai</name>
    <dbReference type="NCBI Taxonomy" id="860221"/>
    <lineage>
        <taxon>Bacteria</taxon>
        <taxon>Bacillati</taxon>
        <taxon>Actinomycetota</taxon>
        <taxon>Actinomycetes</taxon>
        <taxon>Micrococcales</taxon>
        <taxon>Bogoriellaceae</taxon>
        <taxon>Georgenia</taxon>
    </lineage>
</organism>
<dbReference type="EMBL" id="UETB01000001">
    <property type="protein sequence ID" value="SSA37196.1"/>
    <property type="molecule type" value="Genomic_DNA"/>
</dbReference>
<keyword evidence="1" id="KW-0812">Transmembrane</keyword>
<dbReference type="AlphaFoldDB" id="A0A2Y9A024"/>
<keyword evidence="1" id="KW-0472">Membrane</keyword>
<keyword evidence="4" id="KW-1185">Reference proteome</keyword>
<feature type="transmembrane region" description="Helical" evidence="1">
    <location>
        <begin position="148"/>
        <end position="169"/>
    </location>
</feature>
<feature type="transmembrane region" description="Helical" evidence="1">
    <location>
        <begin position="117"/>
        <end position="136"/>
    </location>
</feature>
<dbReference type="Proteomes" id="UP000250222">
    <property type="component" value="Unassembled WGS sequence"/>
</dbReference>
<evidence type="ECO:0000313" key="3">
    <source>
        <dbReference type="EMBL" id="SSA37196.1"/>
    </source>
</evidence>
<dbReference type="OrthoDB" id="9795104at2"/>
<dbReference type="InterPro" id="IPR019251">
    <property type="entry name" value="DUF2231_TM"/>
</dbReference>
<protein>
    <recommendedName>
        <fullName evidence="2">DUF2231 domain-containing protein</fullName>
    </recommendedName>
</protein>
<name>A0A2Y9A024_9MICO</name>